<sequence>MQLIGYWLNRTDKALMGAMNGMLVESGLTRTAWQARNVVRGSAEATGADVDTFRERSTAGLELNELRPAGGVVSGV</sequence>
<reference evidence="1 2" key="1">
    <citation type="submission" date="2019-09" db="EMBL/GenBank/DDBJ databases">
        <title>Genome Sequences of Streptomyces kaniharaensis ATCC 21070.</title>
        <authorList>
            <person name="Zhu W."/>
            <person name="De Crecy-Lagard V."/>
            <person name="Richards N.G."/>
        </authorList>
    </citation>
    <scope>NUCLEOTIDE SEQUENCE [LARGE SCALE GENOMIC DNA]</scope>
    <source>
        <strain evidence="1 2">SF-557</strain>
    </source>
</reference>
<evidence type="ECO:0000313" key="2">
    <source>
        <dbReference type="Proteomes" id="UP000450000"/>
    </source>
</evidence>
<comment type="caution">
    <text evidence="1">The sequence shown here is derived from an EMBL/GenBank/DDBJ whole genome shotgun (WGS) entry which is preliminary data.</text>
</comment>
<evidence type="ECO:0000313" key="1">
    <source>
        <dbReference type="EMBL" id="MQS15627.1"/>
    </source>
</evidence>
<organism evidence="1 2">
    <name type="scientific">Streptomyces kaniharaensis</name>
    <dbReference type="NCBI Taxonomy" id="212423"/>
    <lineage>
        <taxon>Bacteria</taxon>
        <taxon>Bacillati</taxon>
        <taxon>Actinomycetota</taxon>
        <taxon>Actinomycetes</taxon>
        <taxon>Kitasatosporales</taxon>
        <taxon>Streptomycetaceae</taxon>
        <taxon>Streptomyces</taxon>
    </lineage>
</organism>
<accession>A0A6N7KZ33</accession>
<dbReference type="RefSeq" id="WP_153465238.1">
    <property type="nucleotide sequence ID" value="NZ_WBOF01000001.1"/>
</dbReference>
<protein>
    <submittedName>
        <fullName evidence="1">Uncharacterized protein</fullName>
    </submittedName>
</protein>
<dbReference type="OrthoDB" id="3697068at2"/>
<dbReference type="Proteomes" id="UP000450000">
    <property type="component" value="Unassembled WGS sequence"/>
</dbReference>
<keyword evidence="2" id="KW-1185">Reference proteome</keyword>
<dbReference type="AlphaFoldDB" id="A0A6N7KZ33"/>
<name>A0A6N7KZ33_9ACTN</name>
<proteinExistence type="predicted"/>
<dbReference type="EMBL" id="WBOF01000001">
    <property type="protein sequence ID" value="MQS15627.1"/>
    <property type="molecule type" value="Genomic_DNA"/>
</dbReference>
<gene>
    <name evidence="1" type="ORF">F7Q99_25990</name>
</gene>